<evidence type="ECO:0000256" key="10">
    <source>
        <dbReference type="ARBA" id="ARBA00039059"/>
    </source>
</evidence>
<dbReference type="Gene3D" id="3.30.870.10">
    <property type="entry name" value="Endonuclease Chain A"/>
    <property type="match status" value="2"/>
</dbReference>
<dbReference type="PANTHER" id="PTHR10185:SF16">
    <property type="entry name" value="5'-3' EXONUCLEASE PLD3"/>
    <property type="match status" value="1"/>
</dbReference>
<keyword evidence="3" id="KW-0540">Nuclease</keyword>
<keyword evidence="4" id="KW-0677">Repeat</keyword>
<evidence type="ECO:0000313" key="14">
    <source>
        <dbReference type="EMBL" id="NXL68471.1"/>
    </source>
</evidence>
<evidence type="ECO:0000256" key="12">
    <source>
        <dbReference type="ARBA" id="ARBA00041681"/>
    </source>
</evidence>
<dbReference type="Pfam" id="PF13918">
    <property type="entry name" value="PLDc_3"/>
    <property type="match status" value="1"/>
</dbReference>
<organism evidence="14 15">
    <name type="scientific">Chordeiles acutipennis</name>
    <name type="common">Lesser nighthawk</name>
    <name type="synonym">Caprimulgus acutipennis</name>
    <dbReference type="NCBI Taxonomy" id="118183"/>
    <lineage>
        <taxon>Eukaryota</taxon>
        <taxon>Metazoa</taxon>
        <taxon>Chordata</taxon>
        <taxon>Craniata</taxon>
        <taxon>Vertebrata</taxon>
        <taxon>Euteleostomi</taxon>
        <taxon>Archelosauria</taxon>
        <taxon>Archosauria</taxon>
        <taxon>Dinosauria</taxon>
        <taxon>Saurischia</taxon>
        <taxon>Theropoda</taxon>
        <taxon>Coelurosauria</taxon>
        <taxon>Aves</taxon>
        <taxon>Neognathae</taxon>
        <taxon>Neoaves</taxon>
        <taxon>Strisores</taxon>
        <taxon>Caprimulgiformes</taxon>
        <taxon>Caprimulgidae</taxon>
        <taxon>Chordeilinae</taxon>
        <taxon>Chordeiles</taxon>
    </lineage>
</organism>
<gene>
    <name evidence="14" type="primary">Pld3</name>
    <name evidence="14" type="ORF">CHOACU_R04367</name>
</gene>
<feature type="non-terminal residue" evidence="14">
    <location>
        <position position="1"/>
    </location>
</feature>
<keyword evidence="5" id="KW-0378">Hydrolase</keyword>
<evidence type="ECO:0000256" key="3">
    <source>
        <dbReference type="ARBA" id="ARBA00022722"/>
    </source>
</evidence>
<name>A0A7L0UN27_CHOAC</name>
<dbReference type="SUPFAM" id="SSF56024">
    <property type="entry name" value="Phospholipase D/nuclease"/>
    <property type="match status" value="2"/>
</dbReference>
<comment type="catalytic activity">
    <reaction evidence="7">
        <text>Exonucleolytic cleavage in the 5'- to 3'-direction to yield nucleoside 3'-phosphates.</text>
        <dbReference type="EC" id="3.1.16.1"/>
    </reaction>
</comment>
<dbReference type="InterPro" id="IPR001736">
    <property type="entry name" value="PLipase_D/transphosphatidylase"/>
</dbReference>
<evidence type="ECO:0000256" key="4">
    <source>
        <dbReference type="ARBA" id="ARBA00022737"/>
    </source>
</evidence>
<dbReference type="PANTHER" id="PTHR10185">
    <property type="entry name" value="PHOSPHOLIPASE D - RELATED"/>
    <property type="match status" value="1"/>
</dbReference>
<dbReference type="InterPro" id="IPR032803">
    <property type="entry name" value="PLDc_3"/>
</dbReference>
<dbReference type="InterPro" id="IPR050874">
    <property type="entry name" value="Diverse_PLD-related"/>
</dbReference>
<sequence length="409" mass="45760">LVESIPEGMTFGDGFTPNPSTYSTWMNLLKMVNHSLDIASFYWTMTNEDTKTHEPSAAQGEEILEELLQLSQRGVVVRIAVSHPSTKSPLNDLQALEQSGAAVRAVDLPRLTGGVLHTKFWLVDGIHLYVGSANMDWRSLTQVKELGAAVYNCSCLAKDLGKIFEAYWLLGAPGATIPVPWPGNYSTTFNMETPLELKLNDTDAAVYFSSSPPVLCPTGRTQDLGALLNVIDAADEFVDIAVMSYLPTTEFSHPQRFWPAIDNRLRKAVFERRVRVRLLAGCWPHSKATMFPFLKSLAAVADNRTRYSVEVRLFVVPTTAAQAQIPYARVNHNKYMVTEKTAYIGDINTNTNTNITNTNTNTNINPNTNTNITNTNITNTIREQLQMVFERDWNSQYSVDINDAERWEN</sequence>
<dbReference type="PROSITE" id="PS50035">
    <property type="entry name" value="PLD"/>
    <property type="match status" value="2"/>
</dbReference>
<keyword evidence="15" id="KW-1185">Reference proteome</keyword>
<keyword evidence="6" id="KW-0269">Exonuclease</keyword>
<protein>
    <recommendedName>
        <fullName evidence="11">5'-3' exonuclease PLD3</fullName>
        <ecNumber evidence="10">3.1.16.1</ecNumber>
    </recommendedName>
    <alternativeName>
        <fullName evidence="12">Phospholipase D3</fullName>
    </alternativeName>
</protein>
<dbReference type="Proteomes" id="UP000568556">
    <property type="component" value="Unassembled WGS sequence"/>
</dbReference>
<evidence type="ECO:0000256" key="8">
    <source>
        <dbReference type="ARBA" id="ARBA00037797"/>
    </source>
</evidence>
<feature type="domain" description="PLD phosphodiesterase" evidence="13">
    <location>
        <begin position="112"/>
        <end position="139"/>
    </location>
</feature>
<evidence type="ECO:0000256" key="5">
    <source>
        <dbReference type="ARBA" id="ARBA00022801"/>
    </source>
</evidence>
<comment type="subcellular location">
    <subcellularLocation>
        <location evidence="9">Early endosome membrane</location>
        <topology evidence="9">Single-pass type II membrane protein</topology>
    </subcellularLocation>
    <subcellularLocation>
        <location evidence="8">Late endosome membrane</location>
        <topology evidence="8">Single-pass type II membrane protein</topology>
    </subcellularLocation>
    <subcellularLocation>
        <location evidence="1">Lysosome lumen</location>
    </subcellularLocation>
</comment>
<comment type="caution">
    <text evidence="14">The sequence shown here is derived from an EMBL/GenBank/DDBJ whole genome shotgun (WGS) entry which is preliminary data.</text>
</comment>
<dbReference type="SMART" id="SM00155">
    <property type="entry name" value="PLDc"/>
    <property type="match status" value="2"/>
</dbReference>
<accession>A0A7L0UN27</accession>
<evidence type="ECO:0000256" key="9">
    <source>
        <dbReference type="ARBA" id="ARBA00037858"/>
    </source>
</evidence>
<evidence type="ECO:0000259" key="13">
    <source>
        <dbReference type="PROSITE" id="PS50035"/>
    </source>
</evidence>
<dbReference type="GO" id="GO:0004527">
    <property type="term" value="F:exonuclease activity"/>
    <property type="evidence" value="ECO:0007669"/>
    <property type="project" value="UniProtKB-KW"/>
</dbReference>
<dbReference type="EC" id="3.1.16.1" evidence="10"/>
<feature type="non-terminal residue" evidence="14">
    <location>
        <position position="409"/>
    </location>
</feature>
<dbReference type="GO" id="GO:0031902">
    <property type="term" value="C:late endosome membrane"/>
    <property type="evidence" value="ECO:0007669"/>
    <property type="project" value="UniProtKB-SubCell"/>
</dbReference>
<evidence type="ECO:0000313" key="15">
    <source>
        <dbReference type="Proteomes" id="UP000568556"/>
    </source>
</evidence>
<reference evidence="14 15" key="1">
    <citation type="submission" date="2019-09" db="EMBL/GenBank/DDBJ databases">
        <title>Bird 10,000 Genomes (B10K) Project - Family phase.</title>
        <authorList>
            <person name="Zhang G."/>
        </authorList>
    </citation>
    <scope>NUCLEOTIDE SEQUENCE [LARGE SCALE GENOMIC DNA]</scope>
    <source>
        <strain evidence="14">B10K-DU-008-62</strain>
        <tissue evidence="14">Mixed tissue sample</tissue>
    </source>
</reference>
<proteinExistence type="inferred from homology"/>
<evidence type="ECO:0000256" key="11">
    <source>
        <dbReference type="ARBA" id="ARBA00039647"/>
    </source>
</evidence>
<dbReference type="GO" id="GO:0031901">
    <property type="term" value="C:early endosome membrane"/>
    <property type="evidence" value="ECO:0007669"/>
    <property type="project" value="UniProtKB-SubCell"/>
</dbReference>
<dbReference type="AlphaFoldDB" id="A0A7L0UN27"/>
<evidence type="ECO:0000256" key="1">
    <source>
        <dbReference type="ARBA" id="ARBA00004227"/>
    </source>
</evidence>
<dbReference type="EMBL" id="VXAQ01003514">
    <property type="protein sequence ID" value="NXL68471.1"/>
    <property type="molecule type" value="Genomic_DNA"/>
</dbReference>
<evidence type="ECO:0000256" key="7">
    <source>
        <dbReference type="ARBA" id="ARBA00035759"/>
    </source>
</evidence>
<dbReference type="GO" id="GO:0043202">
    <property type="term" value="C:lysosomal lumen"/>
    <property type="evidence" value="ECO:0007669"/>
    <property type="project" value="UniProtKB-SubCell"/>
</dbReference>
<dbReference type="OrthoDB" id="1923775at2759"/>
<evidence type="ECO:0000256" key="2">
    <source>
        <dbReference type="ARBA" id="ARBA00008664"/>
    </source>
</evidence>
<feature type="domain" description="PLD phosphodiesterase" evidence="13">
    <location>
        <begin position="327"/>
        <end position="353"/>
    </location>
</feature>
<evidence type="ECO:0000256" key="6">
    <source>
        <dbReference type="ARBA" id="ARBA00022839"/>
    </source>
</evidence>
<comment type="similarity">
    <text evidence="2">Belongs to the phospholipase D family.</text>
</comment>